<dbReference type="EMBL" id="DSRU01000155">
    <property type="protein sequence ID" value="HFM98156.1"/>
    <property type="molecule type" value="Genomic_DNA"/>
</dbReference>
<dbReference type="GO" id="GO:0005524">
    <property type="term" value="F:ATP binding"/>
    <property type="evidence" value="ECO:0007669"/>
    <property type="project" value="UniProtKB-UniRule"/>
</dbReference>
<feature type="domain" description="ATP-grasp" evidence="2">
    <location>
        <begin position="221"/>
        <end position="479"/>
    </location>
</feature>
<organism evidence="3">
    <name type="scientific">Oscillatoriales cyanobacterium SpSt-418</name>
    <dbReference type="NCBI Taxonomy" id="2282169"/>
    <lineage>
        <taxon>Bacteria</taxon>
        <taxon>Bacillati</taxon>
        <taxon>Cyanobacteriota</taxon>
        <taxon>Cyanophyceae</taxon>
        <taxon>Oscillatoriophycideae</taxon>
        <taxon>Oscillatoriales</taxon>
    </lineage>
</organism>
<dbReference type="GO" id="GO:0009432">
    <property type="term" value="P:SOS response"/>
    <property type="evidence" value="ECO:0007669"/>
    <property type="project" value="TreeGrafter"/>
</dbReference>
<keyword evidence="1" id="KW-0547">Nucleotide-binding</keyword>
<comment type="caution">
    <text evidence="3">The sequence shown here is derived from an EMBL/GenBank/DDBJ whole genome shotgun (WGS) entry which is preliminary data.</text>
</comment>
<dbReference type="GO" id="GO:0005737">
    <property type="term" value="C:cytoplasm"/>
    <property type="evidence" value="ECO:0007669"/>
    <property type="project" value="TreeGrafter"/>
</dbReference>
<name>A0A7C3PHU0_9CYAN</name>
<reference evidence="3" key="1">
    <citation type="journal article" date="2020" name="mSystems">
        <title>Genome- and Community-Level Interaction Insights into Carbon Utilization and Element Cycling Functions of Hydrothermarchaeota in Hydrothermal Sediment.</title>
        <authorList>
            <person name="Zhou Z."/>
            <person name="Liu Y."/>
            <person name="Xu W."/>
            <person name="Pan J."/>
            <person name="Luo Z.H."/>
            <person name="Li M."/>
        </authorList>
    </citation>
    <scope>NUCLEOTIDE SEQUENCE [LARGE SCALE GENOMIC DNA]</scope>
    <source>
        <strain evidence="3">SpSt-418</strain>
    </source>
</reference>
<dbReference type="PANTHER" id="PTHR21621">
    <property type="entry name" value="RIBOSOMAL PROTEIN S6 MODIFICATION PROTEIN"/>
    <property type="match status" value="1"/>
</dbReference>
<protein>
    <submittedName>
        <fullName evidence="3">Cyanophycin synthetase</fullName>
    </submittedName>
</protein>
<dbReference type="GO" id="GO:0046872">
    <property type="term" value="F:metal ion binding"/>
    <property type="evidence" value="ECO:0007669"/>
    <property type="project" value="InterPro"/>
</dbReference>
<accession>A0A7C3PHU0</accession>
<sequence>MVLDKSIDTVRVNAKQTDVFDIYNLRYYAGPNPYLNTIAMVFDLAIVEGNQPLAIADYVDEIGRYYPHLRDLTYETYAHLFAQTVLAVSNLNMELHFERLNVKPHKKDMTIAVQTLHARTGRAVVYAVWDWFEAITQDKPFWMEDQIEVLQGLFRNSIYGGPTVYALLKAASIQEIPTFYLWDEGLMQYGYGKNQVRGVATTFDTDSHLDSDFTTRKDDCKAFLDTLGFPVPQGKVVHSLREALNAADRVGYPVAVKPVSGHKGNGVTAAVRDADELEIAYDRAIEAIPPDESIRVIVEQSIRGNDFRLLCVNGRFVAATERRPASVTGDGESTVQELIDRENRTVARVDTPTSPLGKIKCDAAMEHYLEEQGLSLESVLEPGQVVLLRKVANLSAGGLSVDATRALHLDNIILAQDIAQHFRLTCLGIDIVARDPSQSWKNGDFSIIEINAAPGIYMHLKPAIGESVDVPGSILKTFFDSSSSARIPIITFNQVSVQDLQEIIDHILLHHPDWTIGAVSQEVVLINRSTKNLNADYNVNVQNLLRNPKLDLLITEYREEVLEKLGMFYYGSNVVILNNPTEIEMTLARDVFEHSTVVVNQENKISIQREGLIEQYDLGESEPFSRVYLKEIATIL</sequence>
<evidence type="ECO:0000313" key="3">
    <source>
        <dbReference type="EMBL" id="HFM98156.1"/>
    </source>
</evidence>
<evidence type="ECO:0000259" key="2">
    <source>
        <dbReference type="PROSITE" id="PS50975"/>
    </source>
</evidence>
<proteinExistence type="predicted"/>
<dbReference type="Gene3D" id="3.30.470.20">
    <property type="entry name" value="ATP-grasp fold, B domain"/>
    <property type="match status" value="1"/>
</dbReference>
<evidence type="ECO:0000256" key="1">
    <source>
        <dbReference type="PROSITE-ProRule" id="PRU00409"/>
    </source>
</evidence>
<dbReference type="InterPro" id="IPR011761">
    <property type="entry name" value="ATP-grasp"/>
</dbReference>
<dbReference type="SUPFAM" id="SSF56059">
    <property type="entry name" value="Glutathione synthetase ATP-binding domain-like"/>
    <property type="match status" value="1"/>
</dbReference>
<dbReference type="InterPro" id="IPR013815">
    <property type="entry name" value="ATP_grasp_subdomain_1"/>
</dbReference>
<dbReference type="PANTHER" id="PTHR21621:SF0">
    <property type="entry name" value="BETA-CITRYLGLUTAMATE SYNTHASE B-RELATED"/>
    <property type="match status" value="1"/>
</dbReference>
<keyword evidence="1" id="KW-0067">ATP-binding</keyword>
<dbReference type="PROSITE" id="PS50975">
    <property type="entry name" value="ATP_GRASP"/>
    <property type="match status" value="1"/>
</dbReference>
<dbReference type="GO" id="GO:0018169">
    <property type="term" value="F:ribosomal S6-glutamic acid ligase activity"/>
    <property type="evidence" value="ECO:0007669"/>
    <property type="project" value="TreeGrafter"/>
</dbReference>
<dbReference type="Gene3D" id="3.30.1490.20">
    <property type="entry name" value="ATP-grasp fold, A domain"/>
    <property type="match status" value="1"/>
</dbReference>
<dbReference type="Pfam" id="PF13549">
    <property type="entry name" value="ATP-grasp_5"/>
    <property type="match status" value="1"/>
</dbReference>
<dbReference type="AlphaFoldDB" id="A0A7C3PHU0"/>
<gene>
    <name evidence="3" type="ORF">ENR64_10455</name>
</gene>